<evidence type="ECO:0000256" key="1">
    <source>
        <dbReference type="SAM" id="MobiDB-lite"/>
    </source>
</evidence>
<accession>A0ABW3EV61</accession>
<feature type="region of interest" description="Disordered" evidence="1">
    <location>
        <begin position="77"/>
        <end position="99"/>
    </location>
</feature>
<keyword evidence="3" id="KW-1185">Reference proteome</keyword>
<gene>
    <name evidence="2" type="ORF">ACFQ11_22295</name>
</gene>
<dbReference type="RefSeq" id="WP_378301651.1">
    <property type="nucleotide sequence ID" value="NZ_JBHTJA010000048.1"/>
</dbReference>
<protein>
    <submittedName>
        <fullName evidence="2">Uncharacterized protein</fullName>
    </submittedName>
</protein>
<dbReference type="EMBL" id="JBHTJA010000048">
    <property type="protein sequence ID" value="MFD0903142.1"/>
    <property type="molecule type" value="Genomic_DNA"/>
</dbReference>
<evidence type="ECO:0000313" key="2">
    <source>
        <dbReference type="EMBL" id="MFD0903142.1"/>
    </source>
</evidence>
<name>A0ABW3EV61_9ACTN</name>
<proteinExistence type="predicted"/>
<sequence>MTVPSGGDLFSWHVLDPAGRRVGPGGAGADPRRAMEELARALVRERPGSRGAVWAVRLVQGRQGTYDYGGLVAQGFHDPESGEVTVESPEPPRSIVLRP</sequence>
<comment type="caution">
    <text evidence="2">The sequence shown here is derived from an EMBL/GenBank/DDBJ whole genome shotgun (WGS) entry which is preliminary data.</text>
</comment>
<reference evidence="3" key="1">
    <citation type="journal article" date="2019" name="Int. J. Syst. Evol. Microbiol.">
        <title>The Global Catalogue of Microorganisms (GCM) 10K type strain sequencing project: providing services to taxonomists for standard genome sequencing and annotation.</title>
        <authorList>
            <consortium name="The Broad Institute Genomics Platform"/>
            <consortium name="The Broad Institute Genome Sequencing Center for Infectious Disease"/>
            <person name="Wu L."/>
            <person name="Ma J."/>
        </authorList>
    </citation>
    <scope>NUCLEOTIDE SEQUENCE [LARGE SCALE GENOMIC DNA]</scope>
    <source>
        <strain evidence="3">JCM 31202</strain>
    </source>
</reference>
<organism evidence="2 3">
    <name type="scientific">Actinomadura sediminis</name>
    <dbReference type="NCBI Taxonomy" id="1038904"/>
    <lineage>
        <taxon>Bacteria</taxon>
        <taxon>Bacillati</taxon>
        <taxon>Actinomycetota</taxon>
        <taxon>Actinomycetes</taxon>
        <taxon>Streptosporangiales</taxon>
        <taxon>Thermomonosporaceae</taxon>
        <taxon>Actinomadura</taxon>
    </lineage>
</organism>
<evidence type="ECO:0000313" key="3">
    <source>
        <dbReference type="Proteomes" id="UP001596972"/>
    </source>
</evidence>
<dbReference type="Proteomes" id="UP001596972">
    <property type="component" value="Unassembled WGS sequence"/>
</dbReference>